<accession>A0AAW1WG38</accession>
<name>A0AAW1WG38_RUBAR</name>
<gene>
    <name evidence="1" type="ORF">M0R45_030961</name>
</gene>
<proteinExistence type="predicted"/>
<evidence type="ECO:0000313" key="1">
    <source>
        <dbReference type="EMBL" id="KAK9922499.1"/>
    </source>
</evidence>
<sequence>MVSEMLELLGTAEQLWKSGLGIFILVGLDLWQNSVCFFFFSTACGDAERGGPAWARAELGSSLSSSNHFSSPVL</sequence>
<protein>
    <submittedName>
        <fullName evidence="1">Uncharacterized protein</fullName>
    </submittedName>
</protein>
<evidence type="ECO:0000313" key="2">
    <source>
        <dbReference type="Proteomes" id="UP001457282"/>
    </source>
</evidence>
<keyword evidence="2" id="KW-1185">Reference proteome</keyword>
<dbReference type="AlphaFoldDB" id="A0AAW1WG38"/>
<dbReference type="Proteomes" id="UP001457282">
    <property type="component" value="Unassembled WGS sequence"/>
</dbReference>
<reference evidence="1 2" key="1">
    <citation type="journal article" date="2023" name="G3 (Bethesda)">
        <title>A chromosome-length genome assembly and annotation of blackberry (Rubus argutus, cv. 'Hillquist').</title>
        <authorList>
            <person name="Bruna T."/>
            <person name="Aryal R."/>
            <person name="Dudchenko O."/>
            <person name="Sargent D.J."/>
            <person name="Mead D."/>
            <person name="Buti M."/>
            <person name="Cavallini A."/>
            <person name="Hytonen T."/>
            <person name="Andres J."/>
            <person name="Pham M."/>
            <person name="Weisz D."/>
            <person name="Mascagni F."/>
            <person name="Usai G."/>
            <person name="Natali L."/>
            <person name="Bassil N."/>
            <person name="Fernandez G.E."/>
            <person name="Lomsadze A."/>
            <person name="Armour M."/>
            <person name="Olukolu B."/>
            <person name="Poorten T."/>
            <person name="Britton C."/>
            <person name="Davik J."/>
            <person name="Ashrafi H."/>
            <person name="Aiden E.L."/>
            <person name="Borodovsky M."/>
            <person name="Worthington M."/>
        </authorList>
    </citation>
    <scope>NUCLEOTIDE SEQUENCE [LARGE SCALE GENOMIC DNA]</scope>
    <source>
        <strain evidence="1">PI 553951</strain>
    </source>
</reference>
<comment type="caution">
    <text evidence="1">The sequence shown here is derived from an EMBL/GenBank/DDBJ whole genome shotgun (WGS) entry which is preliminary data.</text>
</comment>
<dbReference type="EMBL" id="JBEDUW010000006">
    <property type="protein sequence ID" value="KAK9922499.1"/>
    <property type="molecule type" value="Genomic_DNA"/>
</dbReference>
<organism evidence="1 2">
    <name type="scientific">Rubus argutus</name>
    <name type="common">Southern blackberry</name>
    <dbReference type="NCBI Taxonomy" id="59490"/>
    <lineage>
        <taxon>Eukaryota</taxon>
        <taxon>Viridiplantae</taxon>
        <taxon>Streptophyta</taxon>
        <taxon>Embryophyta</taxon>
        <taxon>Tracheophyta</taxon>
        <taxon>Spermatophyta</taxon>
        <taxon>Magnoliopsida</taxon>
        <taxon>eudicotyledons</taxon>
        <taxon>Gunneridae</taxon>
        <taxon>Pentapetalae</taxon>
        <taxon>rosids</taxon>
        <taxon>fabids</taxon>
        <taxon>Rosales</taxon>
        <taxon>Rosaceae</taxon>
        <taxon>Rosoideae</taxon>
        <taxon>Rosoideae incertae sedis</taxon>
        <taxon>Rubus</taxon>
    </lineage>
</organism>